<dbReference type="PROSITE" id="PS51184">
    <property type="entry name" value="JMJC"/>
    <property type="match status" value="1"/>
</dbReference>
<dbReference type="SUPFAM" id="SSF51197">
    <property type="entry name" value="Clavaminate synthase-like"/>
    <property type="match status" value="1"/>
</dbReference>
<dbReference type="InterPro" id="IPR014710">
    <property type="entry name" value="RmlC-like_jellyroll"/>
</dbReference>
<name>A0A0H5QWL3_9EUKA</name>
<dbReference type="InterPro" id="IPR003347">
    <property type="entry name" value="JmjC_dom"/>
</dbReference>
<evidence type="ECO:0000313" key="2">
    <source>
        <dbReference type="EMBL" id="CRZ06295.1"/>
    </source>
</evidence>
<dbReference type="EMBL" id="HACM01005853">
    <property type="protein sequence ID" value="CRZ06295.1"/>
    <property type="molecule type" value="Transcribed_RNA"/>
</dbReference>
<dbReference type="Gene3D" id="2.60.120.10">
    <property type="entry name" value="Jelly Rolls"/>
    <property type="match status" value="1"/>
</dbReference>
<evidence type="ECO:0000259" key="1">
    <source>
        <dbReference type="PROSITE" id="PS51184"/>
    </source>
</evidence>
<dbReference type="PANTHER" id="PTHR12461:SF105">
    <property type="entry name" value="HYPOXIA-INDUCIBLE FACTOR 1-ALPHA INHIBITOR"/>
    <property type="match status" value="1"/>
</dbReference>
<dbReference type="InterPro" id="IPR041667">
    <property type="entry name" value="Cupin_8"/>
</dbReference>
<protein>
    <recommendedName>
        <fullName evidence="1">JmjC domain-containing protein</fullName>
    </recommendedName>
</protein>
<dbReference type="SMART" id="SM00558">
    <property type="entry name" value="JmjC"/>
    <property type="match status" value="1"/>
</dbReference>
<dbReference type="AlphaFoldDB" id="A0A0H5QWL3"/>
<proteinExistence type="predicted"/>
<feature type="domain" description="JmjC" evidence="1">
    <location>
        <begin position="129"/>
        <end position="288"/>
    </location>
</feature>
<accession>A0A0H5QWL3</accession>
<dbReference type="Pfam" id="PF13621">
    <property type="entry name" value="Cupin_8"/>
    <property type="match status" value="1"/>
</dbReference>
<reference evidence="2" key="1">
    <citation type="submission" date="2015-04" db="EMBL/GenBank/DDBJ databases">
        <title>The genome sequence of the plant pathogenic Rhizarian Plasmodiophora brassicae reveals insights in its biotrophic life cycle and the origin of chitin synthesis.</title>
        <authorList>
            <person name="Schwelm A."/>
            <person name="Fogelqvist J."/>
            <person name="Knaust A."/>
            <person name="Julke S."/>
            <person name="Lilja T."/>
            <person name="Dhandapani V."/>
            <person name="Bonilla-Rosso G."/>
            <person name="Karlsson M."/>
            <person name="Shevchenko A."/>
            <person name="Choi S.R."/>
            <person name="Kim H.G."/>
            <person name="Park J.Y."/>
            <person name="Lim Y.P."/>
            <person name="Ludwig-Muller J."/>
            <person name="Dixelius C."/>
        </authorList>
    </citation>
    <scope>NUCLEOTIDE SEQUENCE</scope>
    <source>
        <tissue evidence="2">Potato root galls</tissue>
    </source>
</reference>
<organism evidence="2">
    <name type="scientific">Spongospora subterranea</name>
    <dbReference type="NCBI Taxonomy" id="70186"/>
    <lineage>
        <taxon>Eukaryota</taxon>
        <taxon>Sar</taxon>
        <taxon>Rhizaria</taxon>
        <taxon>Endomyxa</taxon>
        <taxon>Phytomyxea</taxon>
        <taxon>Plasmodiophorida</taxon>
        <taxon>Plasmodiophoridae</taxon>
        <taxon>Spongospora</taxon>
    </lineage>
</organism>
<sequence length="330" mass="37111">AVTPVNRLCIVKAVTPVNRFCIVKAVIFCFQVLYREMIWSKRNVDVVDIPIAIRDGDDTRALDLGIPVLLTGLLTQPWTASDLSFALSDHPLQHILQSRDQNRFKFAVDHDKLAPMTFDEFTHVGTQNHNSQNYLYVYGEPIPPSLCSRIPRIPCLIDKALTSTLLWVAFSSVCSPLHYDLVDGVLLQLSGRKRFFLFPPSAVQDAQIHPKGNRFDRQSAIEDIHCPPSPFRDIPAIQGVIEPGQALYIPYGWLHQIEADCGLSISISYRWNSYEATIRGAALSLRGLRASSVPVDAQRKILAEMLTELPLPIRELLVDRLCSNLSVDWL</sequence>
<dbReference type="PANTHER" id="PTHR12461">
    <property type="entry name" value="HYPOXIA-INDUCIBLE FACTOR 1 ALPHA INHIBITOR-RELATED"/>
    <property type="match status" value="1"/>
</dbReference>
<feature type="non-terminal residue" evidence="2">
    <location>
        <position position="1"/>
    </location>
</feature>